<organism evidence="2 3">
    <name type="scientific">Gossypium australe</name>
    <dbReference type="NCBI Taxonomy" id="47621"/>
    <lineage>
        <taxon>Eukaryota</taxon>
        <taxon>Viridiplantae</taxon>
        <taxon>Streptophyta</taxon>
        <taxon>Embryophyta</taxon>
        <taxon>Tracheophyta</taxon>
        <taxon>Spermatophyta</taxon>
        <taxon>Magnoliopsida</taxon>
        <taxon>eudicotyledons</taxon>
        <taxon>Gunneridae</taxon>
        <taxon>Pentapetalae</taxon>
        <taxon>rosids</taxon>
        <taxon>malvids</taxon>
        <taxon>Malvales</taxon>
        <taxon>Malvaceae</taxon>
        <taxon>Malvoideae</taxon>
        <taxon>Gossypium</taxon>
    </lineage>
</organism>
<dbReference type="GO" id="GO:0003676">
    <property type="term" value="F:nucleic acid binding"/>
    <property type="evidence" value="ECO:0007669"/>
    <property type="project" value="InterPro"/>
</dbReference>
<protein>
    <submittedName>
        <fullName evidence="2">Transposon Ty3-I Gag-Pol polyprotein</fullName>
    </submittedName>
</protein>
<dbReference type="Gene3D" id="3.30.420.10">
    <property type="entry name" value="Ribonuclease H-like superfamily/Ribonuclease H"/>
    <property type="match status" value="1"/>
</dbReference>
<dbReference type="InterPro" id="IPR036397">
    <property type="entry name" value="RNaseH_sf"/>
</dbReference>
<dbReference type="PANTHER" id="PTHR35046:SF9">
    <property type="entry name" value="RNA-DIRECTED DNA POLYMERASE"/>
    <property type="match status" value="1"/>
</dbReference>
<name>A0A5B6WA04_9ROSI</name>
<sequence length="244" mass="28429">MDFVLGLPRLKNGKDSMFVVVDRFSKMAHFIPCHKTDDAMQIGGGLIAWYSKEYNRQTKVVNRTLSTLLRAIIQRNLKTWEDCLPHVEFSNNHTVHSTTKFSPFEVVYCFNPLMPLVLLSLPFNEIVNLDGKKKDKFVKELHNKVRENIERRSRQYELKANKGRKQIPFEPRDWVWVHMCKERFPAQKQQKLSPRGDGPFQVVERINDNSYKIDLPCEFNISASFNISDLSPYDVGDDLGTNHI</sequence>
<dbReference type="InterPro" id="IPR056924">
    <property type="entry name" value="SH3_Tf2-1"/>
</dbReference>
<comment type="caution">
    <text evidence="2">The sequence shown here is derived from an EMBL/GenBank/DDBJ whole genome shotgun (WGS) entry which is preliminary data.</text>
</comment>
<dbReference type="Proteomes" id="UP000325315">
    <property type="component" value="Unassembled WGS sequence"/>
</dbReference>
<evidence type="ECO:0000259" key="1">
    <source>
        <dbReference type="Pfam" id="PF24626"/>
    </source>
</evidence>
<keyword evidence="3" id="KW-1185">Reference proteome</keyword>
<reference evidence="3" key="1">
    <citation type="journal article" date="2019" name="Plant Biotechnol. J.">
        <title>Genome sequencing of the Australian wild diploid species Gossypium australe highlights disease resistance and delayed gland morphogenesis.</title>
        <authorList>
            <person name="Cai Y."/>
            <person name="Cai X."/>
            <person name="Wang Q."/>
            <person name="Wang P."/>
            <person name="Zhang Y."/>
            <person name="Cai C."/>
            <person name="Xu Y."/>
            <person name="Wang K."/>
            <person name="Zhou Z."/>
            <person name="Wang C."/>
            <person name="Geng S."/>
            <person name="Li B."/>
            <person name="Dong Q."/>
            <person name="Hou Y."/>
            <person name="Wang H."/>
            <person name="Ai P."/>
            <person name="Liu Z."/>
            <person name="Yi F."/>
            <person name="Sun M."/>
            <person name="An G."/>
            <person name="Cheng J."/>
            <person name="Zhang Y."/>
            <person name="Shi Q."/>
            <person name="Xie Y."/>
            <person name="Shi X."/>
            <person name="Chang Y."/>
            <person name="Huang F."/>
            <person name="Chen Y."/>
            <person name="Hong S."/>
            <person name="Mi L."/>
            <person name="Sun Q."/>
            <person name="Zhang L."/>
            <person name="Zhou B."/>
            <person name="Peng R."/>
            <person name="Zhang X."/>
            <person name="Liu F."/>
        </authorList>
    </citation>
    <scope>NUCLEOTIDE SEQUENCE [LARGE SCALE GENOMIC DNA]</scope>
    <source>
        <strain evidence="3">cv. PA1801</strain>
    </source>
</reference>
<evidence type="ECO:0000313" key="2">
    <source>
        <dbReference type="EMBL" id="KAA3477712.1"/>
    </source>
</evidence>
<gene>
    <name evidence="2" type="ORF">EPI10_011580</name>
</gene>
<dbReference type="Pfam" id="PF24626">
    <property type="entry name" value="SH3_Tf2-1"/>
    <property type="match status" value="1"/>
</dbReference>
<dbReference type="EMBL" id="SMMG02000004">
    <property type="protein sequence ID" value="KAA3477712.1"/>
    <property type="molecule type" value="Genomic_DNA"/>
</dbReference>
<feature type="domain" description="Tf2-1-like SH3-like" evidence="1">
    <location>
        <begin position="173"/>
        <end position="233"/>
    </location>
</feature>
<dbReference type="PANTHER" id="PTHR35046">
    <property type="entry name" value="ZINC KNUCKLE (CCHC-TYPE) FAMILY PROTEIN"/>
    <property type="match status" value="1"/>
</dbReference>
<dbReference type="InterPro" id="IPR012337">
    <property type="entry name" value="RNaseH-like_sf"/>
</dbReference>
<dbReference type="SUPFAM" id="SSF53098">
    <property type="entry name" value="Ribonuclease H-like"/>
    <property type="match status" value="1"/>
</dbReference>
<dbReference type="OrthoDB" id="912587at2759"/>
<accession>A0A5B6WA04</accession>
<dbReference type="AlphaFoldDB" id="A0A5B6WA04"/>
<evidence type="ECO:0000313" key="3">
    <source>
        <dbReference type="Proteomes" id="UP000325315"/>
    </source>
</evidence>
<proteinExistence type="predicted"/>